<keyword evidence="4" id="KW-1185">Reference proteome</keyword>
<dbReference type="EMBL" id="JAJISD010000002">
    <property type="protein sequence ID" value="MCC8428911.1"/>
    <property type="molecule type" value="Genomic_DNA"/>
</dbReference>
<proteinExistence type="inferred from homology"/>
<protein>
    <submittedName>
        <fullName evidence="3">Tripartite tricarboxylate transporter substrate binding protein</fullName>
    </submittedName>
</protein>
<dbReference type="PANTHER" id="PTHR42928:SF5">
    <property type="entry name" value="BLR1237 PROTEIN"/>
    <property type="match status" value="1"/>
</dbReference>
<dbReference type="PIRSF" id="PIRSF017082">
    <property type="entry name" value="YflP"/>
    <property type="match status" value="1"/>
</dbReference>
<dbReference type="Pfam" id="PF03401">
    <property type="entry name" value="TctC"/>
    <property type="match status" value="1"/>
</dbReference>
<dbReference type="PROSITE" id="PS51318">
    <property type="entry name" value="TAT"/>
    <property type="match status" value="1"/>
</dbReference>
<feature type="chain" id="PRO_5046586090" evidence="2">
    <location>
        <begin position="33"/>
        <end position="333"/>
    </location>
</feature>
<evidence type="ECO:0000313" key="4">
    <source>
        <dbReference type="Proteomes" id="UP001198862"/>
    </source>
</evidence>
<organism evidence="3 4">
    <name type="scientific">Reyranella aquatilis</name>
    <dbReference type="NCBI Taxonomy" id="2035356"/>
    <lineage>
        <taxon>Bacteria</taxon>
        <taxon>Pseudomonadati</taxon>
        <taxon>Pseudomonadota</taxon>
        <taxon>Alphaproteobacteria</taxon>
        <taxon>Hyphomicrobiales</taxon>
        <taxon>Reyranellaceae</taxon>
        <taxon>Reyranella</taxon>
    </lineage>
</organism>
<evidence type="ECO:0000313" key="3">
    <source>
        <dbReference type="EMBL" id="MCC8428911.1"/>
    </source>
</evidence>
<dbReference type="CDD" id="cd13578">
    <property type="entry name" value="PBP2_Bug27"/>
    <property type="match status" value="1"/>
</dbReference>
<evidence type="ECO:0000256" key="2">
    <source>
        <dbReference type="SAM" id="SignalP"/>
    </source>
</evidence>
<reference evidence="3 4" key="1">
    <citation type="submission" date="2021-11" db="EMBL/GenBank/DDBJ databases">
        <authorList>
            <person name="Lee D.-H."/>
            <person name="Kim S.-B."/>
        </authorList>
    </citation>
    <scope>NUCLEOTIDE SEQUENCE [LARGE SCALE GENOMIC DNA]</scope>
    <source>
        <strain evidence="3 4">KCTC 52223</strain>
    </source>
</reference>
<accession>A0ABS8KTH5</accession>
<dbReference type="Gene3D" id="3.40.190.150">
    <property type="entry name" value="Bordetella uptake gene, domain 1"/>
    <property type="match status" value="1"/>
</dbReference>
<comment type="caution">
    <text evidence="3">The sequence shown here is derived from an EMBL/GenBank/DDBJ whole genome shotgun (WGS) entry which is preliminary data.</text>
</comment>
<dbReference type="Gene3D" id="3.40.190.10">
    <property type="entry name" value="Periplasmic binding protein-like II"/>
    <property type="match status" value="1"/>
</dbReference>
<feature type="signal peptide" evidence="2">
    <location>
        <begin position="1"/>
        <end position="32"/>
    </location>
</feature>
<evidence type="ECO:0000256" key="1">
    <source>
        <dbReference type="ARBA" id="ARBA00006987"/>
    </source>
</evidence>
<dbReference type="SUPFAM" id="SSF53850">
    <property type="entry name" value="Periplasmic binding protein-like II"/>
    <property type="match status" value="1"/>
</dbReference>
<keyword evidence="2" id="KW-0732">Signal</keyword>
<sequence>MVSPRQTLSRRQAMTGTLLLSLPLLASAPARAADWPERPIRMIIPFAAGAGADTVGRTFGEELAKALGQPVVIDNKGGAGGLLGTAEGARAPADGYTLLLTSQGATVFNMGLYKSPGYDPLKDLIPIATTGILTNVMVVSTANPANTVADVIAQARAKPGELTYGSSGVGSSLHMSGVILEQRTGVKLQHVPYRGAPAAVLAVINGEVTMGFFNAPTVVGQIKAGKLKALAVTTKDRSVIMPEVLTMMEAGVPDFVVATWLGFAVPNGTPAPIVARLNAEIGRIAQMPQVKEKLLVQGFEVLPPDTPAAARKLIADDQALWLPIIKQSGATAE</sequence>
<dbReference type="InterPro" id="IPR042100">
    <property type="entry name" value="Bug_dom1"/>
</dbReference>
<comment type="similarity">
    <text evidence="1">Belongs to the UPF0065 (bug) family.</text>
</comment>
<gene>
    <name evidence="3" type="ORF">LJ725_08045</name>
</gene>
<name>A0ABS8KTH5_9HYPH</name>
<dbReference type="InterPro" id="IPR006311">
    <property type="entry name" value="TAT_signal"/>
</dbReference>
<dbReference type="RefSeq" id="WP_230550115.1">
    <property type="nucleotide sequence ID" value="NZ_JAJISD010000002.1"/>
</dbReference>
<dbReference type="Proteomes" id="UP001198862">
    <property type="component" value="Unassembled WGS sequence"/>
</dbReference>
<dbReference type="PANTHER" id="PTHR42928">
    <property type="entry name" value="TRICARBOXYLATE-BINDING PROTEIN"/>
    <property type="match status" value="1"/>
</dbReference>
<dbReference type="InterPro" id="IPR005064">
    <property type="entry name" value="BUG"/>
</dbReference>